<dbReference type="GO" id="GO:0005251">
    <property type="term" value="F:delayed rectifier potassium channel activity"/>
    <property type="evidence" value="ECO:0007669"/>
    <property type="project" value="TreeGrafter"/>
</dbReference>
<evidence type="ECO:0000256" key="5">
    <source>
        <dbReference type="ARBA" id="ARBA00023065"/>
    </source>
</evidence>
<keyword evidence="3 8" id="KW-0812">Transmembrane</keyword>
<keyword evidence="6 8" id="KW-0472">Membrane</keyword>
<evidence type="ECO:0000256" key="6">
    <source>
        <dbReference type="ARBA" id="ARBA00023136"/>
    </source>
</evidence>
<evidence type="ECO:0000256" key="9">
    <source>
        <dbReference type="SAM" id="SignalP"/>
    </source>
</evidence>
<dbReference type="InterPro" id="IPR028325">
    <property type="entry name" value="VG_K_chnl"/>
</dbReference>
<organism evidence="11 12">
    <name type="scientific">Clytia hemisphaerica</name>
    <dbReference type="NCBI Taxonomy" id="252671"/>
    <lineage>
        <taxon>Eukaryota</taxon>
        <taxon>Metazoa</taxon>
        <taxon>Cnidaria</taxon>
        <taxon>Hydrozoa</taxon>
        <taxon>Hydroidolina</taxon>
        <taxon>Leptothecata</taxon>
        <taxon>Obeliida</taxon>
        <taxon>Clytiidae</taxon>
        <taxon>Clytia</taxon>
    </lineage>
</organism>
<reference evidence="11" key="1">
    <citation type="submission" date="2021-01" db="UniProtKB">
        <authorList>
            <consortium name="EnsemblMetazoa"/>
        </authorList>
    </citation>
    <scope>IDENTIFICATION</scope>
</reference>
<dbReference type="AlphaFoldDB" id="A0A7M5V7G4"/>
<protein>
    <recommendedName>
        <fullName evidence="10">Potassium channel domain-containing protein</fullName>
    </recommendedName>
</protein>
<dbReference type="SUPFAM" id="SSF81324">
    <property type="entry name" value="Voltage-gated potassium channels"/>
    <property type="match status" value="1"/>
</dbReference>
<evidence type="ECO:0000259" key="10">
    <source>
        <dbReference type="Pfam" id="PF07885"/>
    </source>
</evidence>
<feature type="transmembrane region" description="Helical" evidence="8">
    <location>
        <begin position="168"/>
        <end position="186"/>
    </location>
</feature>
<proteinExistence type="predicted"/>
<evidence type="ECO:0000313" key="11">
    <source>
        <dbReference type="EnsemblMetazoa" id="CLYHEMP008788.1"/>
    </source>
</evidence>
<dbReference type="Proteomes" id="UP000594262">
    <property type="component" value="Unplaced"/>
</dbReference>
<feature type="chain" id="PRO_5029761243" description="Potassium channel domain-containing protein" evidence="9">
    <location>
        <begin position="19"/>
        <end position="478"/>
    </location>
</feature>
<dbReference type="InterPro" id="IPR013099">
    <property type="entry name" value="K_chnl_dom"/>
</dbReference>
<dbReference type="EnsemblMetazoa" id="CLYHEMT008788.1">
    <property type="protein sequence ID" value="CLYHEMP008788.1"/>
    <property type="gene ID" value="CLYHEMG008788"/>
</dbReference>
<evidence type="ECO:0000256" key="4">
    <source>
        <dbReference type="ARBA" id="ARBA00022989"/>
    </source>
</evidence>
<keyword evidence="4 8" id="KW-1133">Transmembrane helix</keyword>
<accession>A0A7M5V7G4</accession>
<dbReference type="GO" id="GO:0001508">
    <property type="term" value="P:action potential"/>
    <property type="evidence" value="ECO:0007669"/>
    <property type="project" value="TreeGrafter"/>
</dbReference>
<sequence length="478" mass="54626">MQLITLAITIASVHLASTTELVHEQNMFETVFWELKPFLFRDQHGNLTGIFKSIFDRGHAFCQNSSGNLGGLGLDIERRLPSRSEFSKIIQCIGNDTVDFNDGVFKGINRTQLILGPIVRPLDPLFYGKKGFQIFQIAYSHELAIIVPRYRITLISKIIHGITESRSILLISVFASFICCVAIWFFERTLNPDFPNSFARGCGSAFWWSMASMTTVGYGDLVPKSPIGRLFALCWIFFGVLLGCLMTTTMTDAVNSVDHISIENQRVAVLENSYESKIAGKDYKANVVPAKSYEEVIDMVRSGAVDAGVMVEMVASWMQEKMHHDNKVSDRPIVIVKTIYGPIHFMIMMSKKVDKEQKEFINCMSKYADEVYSYSRDIFNKYLFQQPIHIENNLWTLFHHDMRFRIIVIVVFLIMVVGLSYDFFNWLRSEKQEINMVETVKNYMGWFFGRQALLDEKKEFISKALLSAQASVASPITR</sequence>
<keyword evidence="7" id="KW-0407">Ion channel</keyword>
<keyword evidence="12" id="KW-1185">Reference proteome</keyword>
<evidence type="ECO:0000256" key="2">
    <source>
        <dbReference type="ARBA" id="ARBA00022448"/>
    </source>
</evidence>
<name>A0A7M5V7G4_9CNID</name>
<dbReference type="SUPFAM" id="SSF53850">
    <property type="entry name" value="Periplasmic binding protein-like II"/>
    <property type="match status" value="1"/>
</dbReference>
<keyword evidence="9" id="KW-0732">Signal</keyword>
<feature type="transmembrane region" description="Helical" evidence="8">
    <location>
        <begin position="404"/>
        <end position="424"/>
    </location>
</feature>
<dbReference type="GO" id="GO:0008076">
    <property type="term" value="C:voltage-gated potassium channel complex"/>
    <property type="evidence" value="ECO:0007669"/>
    <property type="project" value="InterPro"/>
</dbReference>
<evidence type="ECO:0000256" key="1">
    <source>
        <dbReference type="ARBA" id="ARBA00004141"/>
    </source>
</evidence>
<feature type="transmembrane region" description="Helical" evidence="8">
    <location>
        <begin position="230"/>
        <end position="248"/>
    </location>
</feature>
<dbReference type="Pfam" id="PF07885">
    <property type="entry name" value="Ion_trans_2"/>
    <property type="match status" value="1"/>
</dbReference>
<evidence type="ECO:0000256" key="8">
    <source>
        <dbReference type="SAM" id="Phobius"/>
    </source>
</evidence>
<comment type="subcellular location">
    <subcellularLocation>
        <location evidence="1">Membrane</location>
        <topology evidence="1">Multi-pass membrane protein</topology>
    </subcellularLocation>
</comment>
<dbReference type="PANTHER" id="PTHR11537">
    <property type="entry name" value="VOLTAGE-GATED POTASSIUM CHANNEL"/>
    <property type="match status" value="1"/>
</dbReference>
<evidence type="ECO:0000313" key="12">
    <source>
        <dbReference type="Proteomes" id="UP000594262"/>
    </source>
</evidence>
<dbReference type="OrthoDB" id="415460at2759"/>
<dbReference type="Gene3D" id="1.10.287.70">
    <property type="match status" value="1"/>
</dbReference>
<feature type="signal peptide" evidence="9">
    <location>
        <begin position="1"/>
        <end position="18"/>
    </location>
</feature>
<keyword evidence="5" id="KW-0406">Ion transport</keyword>
<feature type="domain" description="Potassium channel" evidence="10">
    <location>
        <begin position="201"/>
        <end position="254"/>
    </location>
</feature>
<evidence type="ECO:0000256" key="7">
    <source>
        <dbReference type="ARBA" id="ARBA00023303"/>
    </source>
</evidence>
<dbReference type="PANTHER" id="PTHR11537:SF252">
    <property type="entry name" value="POTASSIUM VOLTAGE-GATED CHANNEL PROTEIN SHAW"/>
    <property type="match status" value="1"/>
</dbReference>
<dbReference type="Gene3D" id="3.40.190.10">
    <property type="entry name" value="Periplasmic binding protein-like II"/>
    <property type="match status" value="1"/>
</dbReference>
<keyword evidence="2" id="KW-0813">Transport</keyword>
<evidence type="ECO:0000256" key="3">
    <source>
        <dbReference type="ARBA" id="ARBA00022692"/>
    </source>
</evidence>